<dbReference type="OrthoDB" id="3646807at2"/>
<evidence type="ECO:0000313" key="1">
    <source>
        <dbReference type="EMBL" id="TLQ47859.1"/>
    </source>
</evidence>
<reference evidence="1 2" key="1">
    <citation type="submission" date="2019-05" db="EMBL/GenBank/DDBJ databases">
        <title>Streptomyces marianii sp. nov., a novel marine actinomycete from southern coast of India.</title>
        <authorList>
            <person name="Iniyan A.M."/>
            <person name="Wink J."/>
            <person name="Ramprasad E."/>
            <person name="Ramana C.V."/>
            <person name="Bunk B."/>
            <person name="Sproer C."/>
            <person name="Joseph F.-J.R.S."/>
            <person name="Vincent S.G.P."/>
        </authorList>
    </citation>
    <scope>NUCLEOTIDE SEQUENCE [LARGE SCALE GENOMIC DNA]</scope>
    <source>
        <strain evidence="1 2">ICN19</strain>
    </source>
</reference>
<dbReference type="AlphaFoldDB" id="A0A5R9EGB4"/>
<keyword evidence="2" id="KW-1185">Reference proteome</keyword>
<organism evidence="1 2">
    <name type="scientific">Streptomyces marianii</name>
    <dbReference type="NCBI Taxonomy" id="1817406"/>
    <lineage>
        <taxon>Bacteria</taxon>
        <taxon>Bacillati</taxon>
        <taxon>Actinomycetota</taxon>
        <taxon>Actinomycetes</taxon>
        <taxon>Kitasatosporales</taxon>
        <taxon>Streptomycetaceae</taxon>
        <taxon>Streptomyces</taxon>
    </lineage>
</organism>
<sequence>MAREGARVNIIPIKVFPEGLSPEMHDLLMNSRPYEEGPVLFSAALEPELELYAGTEHFVHTMWESSELPADWPRKLNRARAVVVPTRFVADVCRSSGVTVPVEVIPEGVDPELYPWTDRPVREGVTTLIVGTVLPRKHVSEAIAAWQLAFEGDPDARLVIKSRFQTAQAYGLTVSDPRIKLVDDQEMIRGILHWYEQADVLLALGSEGFGLPLVEGMATGLPVIALSSEGQGDICADAGDLLLPVRPGTWEVADEPGYGRCGVRGVPDVREVAQRLRWVAHHRQEATAMGAAASEWVHKHRNLWNKGPSLLDAMETHMRPQRMLRPPVPLRSEGSEPR</sequence>
<keyword evidence="1" id="KW-0808">Transferase</keyword>
<dbReference type="RefSeq" id="WP_138057137.1">
    <property type="nucleotide sequence ID" value="NZ_VAWE01000001.1"/>
</dbReference>
<dbReference type="Proteomes" id="UP000305921">
    <property type="component" value="Unassembled WGS sequence"/>
</dbReference>
<dbReference type="EMBL" id="VAWE01000001">
    <property type="protein sequence ID" value="TLQ47859.1"/>
    <property type="molecule type" value="Genomic_DNA"/>
</dbReference>
<dbReference type="PANTHER" id="PTHR46656:SF3">
    <property type="entry name" value="PUTATIVE-RELATED"/>
    <property type="match status" value="1"/>
</dbReference>
<dbReference type="Pfam" id="PF13692">
    <property type="entry name" value="Glyco_trans_1_4"/>
    <property type="match status" value="1"/>
</dbReference>
<dbReference type="CDD" id="cd03801">
    <property type="entry name" value="GT4_PimA-like"/>
    <property type="match status" value="1"/>
</dbReference>
<proteinExistence type="predicted"/>
<dbReference type="GO" id="GO:0016740">
    <property type="term" value="F:transferase activity"/>
    <property type="evidence" value="ECO:0007669"/>
    <property type="project" value="UniProtKB-KW"/>
</dbReference>
<evidence type="ECO:0000313" key="2">
    <source>
        <dbReference type="Proteomes" id="UP000305921"/>
    </source>
</evidence>
<dbReference type="PANTHER" id="PTHR46656">
    <property type="entry name" value="PUTATIVE-RELATED"/>
    <property type="match status" value="1"/>
</dbReference>
<dbReference type="SUPFAM" id="SSF53756">
    <property type="entry name" value="UDP-Glycosyltransferase/glycogen phosphorylase"/>
    <property type="match status" value="1"/>
</dbReference>
<gene>
    <name evidence="1" type="ORF">FEF34_37515</name>
</gene>
<accession>A0A5R9EGB4</accession>
<protein>
    <submittedName>
        <fullName evidence="1">Glycosyltransferase family 4 protein</fullName>
    </submittedName>
</protein>
<dbReference type="Gene3D" id="3.40.50.2000">
    <property type="entry name" value="Glycogen Phosphorylase B"/>
    <property type="match status" value="1"/>
</dbReference>
<name>A0A5R9EGB4_9ACTN</name>
<comment type="caution">
    <text evidence="1">The sequence shown here is derived from an EMBL/GenBank/DDBJ whole genome shotgun (WGS) entry which is preliminary data.</text>
</comment>